<reference evidence="4 5" key="1">
    <citation type="journal article" date="2017" name="Antonie Van Leeuwenhoek">
        <title>Rhizobium rhizosphaerae sp. nov., a novel species isolated from rice rhizosphere.</title>
        <authorList>
            <person name="Zhao J.J."/>
            <person name="Zhang J."/>
            <person name="Zhang R.J."/>
            <person name="Zhang C.W."/>
            <person name="Yin H.Q."/>
            <person name="Zhang X.X."/>
        </authorList>
    </citation>
    <scope>NUCLEOTIDE SEQUENCE [LARGE SCALE GENOMIC DNA]</scope>
    <source>
        <strain evidence="4 5">S18K6</strain>
    </source>
</reference>
<gene>
    <name evidence="4" type="ORF">GCHA_4665</name>
</gene>
<dbReference type="InterPro" id="IPR029068">
    <property type="entry name" value="Glyas_Bleomycin-R_OHBP_Dase"/>
</dbReference>
<feature type="domain" description="VOC" evidence="3">
    <location>
        <begin position="40"/>
        <end position="180"/>
    </location>
</feature>
<dbReference type="PANTHER" id="PTHR43048">
    <property type="entry name" value="METHYLMALONYL-COA EPIMERASE"/>
    <property type="match status" value="1"/>
</dbReference>
<dbReference type="InterPro" id="IPR037523">
    <property type="entry name" value="VOC_core"/>
</dbReference>
<dbReference type="GO" id="GO:0004493">
    <property type="term" value="F:methylmalonyl-CoA epimerase activity"/>
    <property type="evidence" value="ECO:0007669"/>
    <property type="project" value="TreeGrafter"/>
</dbReference>
<evidence type="ECO:0000256" key="1">
    <source>
        <dbReference type="ARBA" id="ARBA00022723"/>
    </source>
</evidence>
<evidence type="ECO:0000313" key="4">
    <source>
        <dbReference type="EMBL" id="GAC12582.1"/>
    </source>
</evidence>
<evidence type="ECO:0000313" key="5">
    <source>
        <dbReference type="Proteomes" id="UP000006320"/>
    </source>
</evidence>
<dbReference type="SUPFAM" id="SSF54593">
    <property type="entry name" value="Glyoxalase/Bleomycin resistance protein/Dihydroxybiphenyl dioxygenase"/>
    <property type="match status" value="2"/>
</dbReference>
<accession>A0AAV3V7J9</accession>
<dbReference type="PANTHER" id="PTHR43048:SF6">
    <property type="entry name" value="BLR8189 PROTEIN"/>
    <property type="match status" value="1"/>
</dbReference>
<protein>
    <recommendedName>
        <fullName evidence="3">VOC domain-containing protein</fullName>
    </recommendedName>
</protein>
<dbReference type="Pfam" id="PF00903">
    <property type="entry name" value="Glyoxalase"/>
    <property type="match status" value="2"/>
</dbReference>
<proteinExistence type="predicted"/>
<dbReference type="Proteomes" id="UP000006320">
    <property type="component" value="Unassembled WGS sequence"/>
</dbReference>
<feature type="domain" description="VOC" evidence="3">
    <location>
        <begin position="202"/>
        <end position="340"/>
    </location>
</feature>
<dbReference type="GO" id="GO:0046491">
    <property type="term" value="P:L-methylmalonyl-CoA metabolic process"/>
    <property type="evidence" value="ECO:0007669"/>
    <property type="project" value="TreeGrafter"/>
</dbReference>
<comment type="caution">
    <text evidence="4">The sequence shown here is derived from an EMBL/GenBank/DDBJ whole genome shotgun (WGS) entry which is preliminary data.</text>
</comment>
<sequence>MGFAKRCMLMGSVLMATLPLGAIEIDKTATMKDTTTTMMGLNHIGISVANLDEMLKFYQDATGFEVIKRETVKGSIADKLFGHEGIEYEVAILKAPNMLFELTSFKHMHDADITTMPVIGPGMTHTCFQSPESNSGFEKFVRAGAKVLSRKNKPVDLGGYGVTYAYAYDPEGNMMEMEQLDDKLLARSGYDPVWKTLNYNLWMSQVALVTHDMEALMSYYQDVLGFKPYRVVALEERPALDDLIDIDNSSVLGGWFKMNEKSKVMEFWQYREPVTPKNTTVRQPTDLGYTFSIEVADIQKEYKRLKSLGVDFISEPQLLGEFWQVFARDPDSNIYSLRQVVNPNSTYSVNSFDQKN</sequence>
<dbReference type="PROSITE" id="PS51819">
    <property type="entry name" value="VOC"/>
    <property type="match status" value="2"/>
</dbReference>
<dbReference type="InterPro" id="IPR051785">
    <property type="entry name" value="MMCE/EMCE_epimerase"/>
</dbReference>
<evidence type="ECO:0000256" key="2">
    <source>
        <dbReference type="SAM" id="SignalP"/>
    </source>
</evidence>
<dbReference type="GO" id="GO:0046872">
    <property type="term" value="F:metal ion binding"/>
    <property type="evidence" value="ECO:0007669"/>
    <property type="project" value="UniProtKB-KW"/>
</dbReference>
<dbReference type="Gene3D" id="3.10.180.10">
    <property type="entry name" value="2,3-Dihydroxybiphenyl 1,2-Dioxygenase, domain 1"/>
    <property type="match status" value="2"/>
</dbReference>
<dbReference type="InterPro" id="IPR004360">
    <property type="entry name" value="Glyas_Fos-R_dOase_dom"/>
</dbReference>
<dbReference type="AlphaFoldDB" id="A0AAV3V7J9"/>
<keyword evidence="1" id="KW-0479">Metal-binding</keyword>
<keyword evidence="2" id="KW-0732">Signal</keyword>
<organism evidence="4 5">
    <name type="scientific">Paraglaciecola chathamensis S18K6</name>
    <dbReference type="NCBI Taxonomy" id="1127672"/>
    <lineage>
        <taxon>Bacteria</taxon>
        <taxon>Pseudomonadati</taxon>
        <taxon>Pseudomonadota</taxon>
        <taxon>Gammaproteobacteria</taxon>
        <taxon>Alteromonadales</taxon>
        <taxon>Alteromonadaceae</taxon>
        <taxon>Paraglaciecola</taxon>
    </lineage>
</organism>
<feature type="chain" id="PRO_5043483893" description="VOC domain-containing protein" evidence="2">
    <location>
        <begin position="23"/>
        <end position="356"/>
    </location>
</feature>
<dbReference type="EMBL" id="BAEM01000063">
    <property type="protein sequence ID" value="GAC12582.1"/>
    <property type="molecule type" value="Genomic_DNA"/>
</dbReference>
<name>A0AAV3V7J9_9ALTE</name>
<dbReference type="RefSeq" id="WP_007992271.1">
    <property type="nucleotide sequence ID" value="NZ_BAEM01000063.1"/>
</dbReference>
<evidence type="ECO:0000259" key="3">
    <source>
        <dbReference type="PROSITE" id="PS51819"/>
    </source>
</evidence>
<feature type="signal peptide" evidence="2">
    <location>
        <begin position="1"/>
        <end position="22"/>
    </location>
</feature>